<dbReference type="AlphaFoldDB" id="A0A1G1XVJ3"/>
<proteinExistence type="predicted"/>
<dbReference type="InterPro" id="IPR015946">
    <property type="entry name" value="KH_dom-like_a/b"/>
</dbReference>
<sequence>MSHRIAQINEIIKYEVNNLLLTEIDWPKGCLVTITSVGTSKDLRYTKIWISVIPDIFTQKVLDILKKNIGHLQFLLNKKLSTKPLPRLNFAIDETEKKAAEIEKLLNEIT</sequence>
<dbReference type="NCBIfam" id="TIGR00082">
    <property type="entry name" value="rbfA"/>
    <property type="match status" value="1"/>
</dbReference>
<name>A0A1G1XVJ3_9BACT</name>
<protein>
    <submittedName>
        <fullName evidence="2">Ribosome-binding factor A</fullName>
    </submittedName>
</protein>
<evidence type="ECO:0000313" key="2">
    <source>
        <dbReference type="EMBL" id="OGY43327.1"/>
    </source>
</evidence>
<dbReference type="GO" id="GO:0006364">
    <property type="term" value="P:rRNA processing"/>
    <property type="evidence" value="ECO:0007669"/>
    <property type="project" value="InterPro"/>
</dbReference>
<dbReference type="SUPFAM" id="SSF89919">
    <property type="entry name" value="Ribosome-binding factor A, RbfA"/>
    <property type="match status" value="1"/>
</dbReference>
<dbReference type="STRING" id="1797533.A2731_00465"/>
<accession>A0A1G1XVJ3</accession>
<evidence type="ECO:0000256" key="1">
    <source>
        <dbReference type="ARBA" id="ARBA00022517"/>
    </source>
</evidence>
<dbReference type="PANTHER" id="PTHR33515:SF1">
    <property type="entry name" value="RIBOSOME-BINDING FACTOR A, CHLOROPLASTIC-RELATED"/>
    <property type="match status" value="1"/>
</dbReference>
<dbReference type="GO" id="GO:0005829">
    <property type="term" value="C:cytosol"/>
    <property type="evidence" value="ECO:0007669"/>
    <property type="project" value="TreeGrafter"/>
</dbReference>
<keyword evidence="1" id="KW-0690">Ribosome biogenesis</keyword>
<dbReference type="EMBL" id="MHIC01000049">
    <property type="protein sequence ID" value="OGY43327.1"/>
    <property type="molecule type" value="Genomic_DNA"/>
</dbReference>
<reference evidence="2 3" key="1">
    <citation type="journal article" date="2016" name="Nat. Commun.">
        <title>Thousands of microbial genomes shed light on interconnected biogeochemical processes in an aquifer system.</title>
        <authorList>
            <person name="Anantharaman K."/>
            <person name="Brown C.T."/>
            <person name="Hug L.A."/>
            <person name="Sharon I."/>
            <person name="Castelle C.J."/>
            <person name="Probst A.J."/>
            <person name="Thomas B.C."/>
            <person name="Singh A."/>
            <person name="Wilkins M.J."/>
            <person name="Karaoz U."/>
            <person name="Brodie E.L."/>
            <person name="Williams K.H."/>
            <person name="Hubbard S.S."/>
            <person name="Banfield J.F."/>
        </authorList>
    </citation>
    <scope>NUCLEOTIDE SEQUENCE [LARGE SCALE GENOMIC DNA]</scope>
</reference>
<dbReference type="PANTHER" id="PTHR33515">
    <property type="entry name" value="RIBOSOME-BINDING FACTOR A, CHLOROPLASTIC-RELATED"/>
    <property type="match status" value="1"/>
</dbReference>
<dbReference type="GO" id="GO:0043024">
    <property type="term" value="F:ribosomal small subunit binding"/>
    <property type="evidence" value="ECO:0007669"/>
    <property type="project" value="TreeGrafter"/>
</dbReference>
<dbReference type="Gene3D" id="3.30.300.20">
    <property type="match status" value="1"/>
</dbReference>
<evidence type="ECO:0000313" key="3">
    <source>
        <dbReference type="Proteomes" id="UP000176241"/>
    </source>
</evidence>
<gene>
    <name evidence="2" type="ORF">A2731_00465</name>
</gene>
<dbReference type="InterPro" id="IPR000238">
    <property type="entry name" value="RbfA"/>
</dbReference>
<dbReference type="Pfam" id="PF02033">
    <property type="entry name" value="RBFA"/>
    <property type="match status" value="1"/>
</dbReference>
<dbReference type="InterPro" id="IPR023799">
    <property type="entry name" value="RbfA_dom_sf"/>
</dbReference>
<organism evidence="2 3">
    <name type="scientific">Candidatus Buchananbacteria bacterium RIFCSPHIGHO2_01_FULL_39_8</name>
    <dbReference type="NCBI Taxonomy" id="1797533"/>
    <lineage>
        <taxon>Bacteria</taxon>
        <taxon>Candidatus Buchananiibacteriota</taxon>
    </lineage>
</organism>
<comment type="caution">
    <text evidence="2">The sequence shown here is derived from an EMBL/GenBank/DDBJ whole genome shotgun (WGS) entry which is preliminary data.</text>
</comment>
<dbReference type="Proteomes" id="UP000176241">
    <property type="component" value="Unassembled WGS sequence"/>
</dbReference>